<evidence type="ECO:0000256" key="1">
    <source>
        <dbReference type="ARBA" id="ARBA00004651"/>
    </source>
</evidence>
<feature type="transmembrane region" description="Helical" evidence="6">
    <location>
        <begin position="267"/>
        <end position="286"/>
    </location>
</feature>
<reference evidence="8 9" key="1">
    <citation type="submission" date="2019-03" db="EMBL/GenBank/DDBJ databases">
        <title>Genomic Encyclopedia of Type Strains, Phase IV (KMG-IV): sequencing the most valuable type-strain genomes for metagenomic binning, comparative biology and taxonomic classification.</title>
        <authorList>
            <person name="Goeker M."/>
        </authorList>
    </citation>
    <scope>NUCLEOTIDE SEQUENCE [LARGE SCALE GENOMIC DNA]</scope>
    <source>
        <strain evidence="8 9">DSM 45934</strain>
    </source>
</reference>
<dbReference type="Gene3D" id="1.20.1250.20">
    <property type="entry name" value="MFS general substrate transporter like domains"/>
    <property type="match status" value="2"/>
</dbReference>
<evidence type="ECO:0000256" key="2">
    <source>
        <dbReference type="ARBA" id="ARBA00022448"/>
    </source>
</evidence>
<feature type="transmembrane region" description="Helical" evidence="6">
    <location>
        <begin position="38"/>
        <end position="60"/>
    </location>
</feature>
<dbReference type="InterPro" id="IPR011701">
    <property type="entry name" value="MFS"/>
</dbReference>
<dbReference type="EMBL" id="SLWS01000003">
    <property type="protein sequence ID" value="TCO60953.1"/>
    <property type="molecule type" value="Genomic_DNA"/>
</dbReference>
<evidence type="ECO:0000256" key="4">
    <source>
        <dbReference type="ARBA" id="ARBA00022989"/>
    </source>
</evidence>
<feature type="transmembrane region" description="Helical" evidence="6">
    <location>
        <begin position="154"/>
        <end position="175"/>
    </location>
</feature>
<dbReference type="Proteomes" id="UP000295680">
    <property type="component" value="Unassembled WGS sequence"/>
</dbReference>
<dbReference type="InterPro" id="IPR036259">
    <property type="entry name" value="MFS_trans_sf"/>
</dbReference>
<dbReference type="AlphaFoldDB" id="A0A4R2JLL3"/>
<evidence type="ECO:0000256" key="6">
    <source>
        <dbReference type="SAM" id="Phobius"/>
    </source>
</evidence>
<feature type="transmembrane region" description="Helical" evidence="6">
    <location>
        <begin position="92"/>
        <end position="115"/>
    </location>
</feature>
<feature type="transmembrane region" description="Helical" evidence="6">
    <location>
        <begin position="355"/>
        <end position="380"/>
    </location>
</feature>
<keyword evidence="2" id="KW-0813">Transport</keyword>
<proteinExistence type="predicted"/>
<feature type="domain" description="Major facilitator superfamily (MFS) profile" evidence="7">
    <location>
        <begin position="1"/>
        <end position="384"/>
    </location>
</feature>
<evidence type="ECO:0000313" key="8">
    <source>
        <dbReference type="EMBL" id="TCO60953.1"/>
    </source>
</evidence>
<keyword evidence="5 6" id="KW-0472">Membrane</keyword>
<dbReference type="SUPFAM" id="SSF103473">
    <property type="entry name" value="MFS general substrate transporter"/>
    <property type="match status" value="1"/>
</dbReference>
<keyword evidence="9" id="KW-1185">Reference proteome</keyword>
<keyword evidence="4 6" id="KW-1133">Transmembrane helix</keyword>
<feature type="transmembrane region" description="Helical" evidence="6">
    <location>
        <begin position="67"/>
        <end position="86"/>
    </location>
</feature>
<dbReference type="GO" id="GO:0022857">
    <property type="term" value="F:transmembrane transporter activity"/>
    <property type="evidence" value="ECO:0007669"/>
    <property type="project" value="InterPro"/>
</dbReference>
<comment type="caution">
    <text evidence="8">The sequence shown here is derived from an EMBL/GenBank/DDBJ whole genome shotgun (WGS) entry which is preliminary data.</text>
</comment>
<feature type="transmembrane region" description="Helical" evidence="6">
    <location>
        <begin position="292"/>
        <end position="314"/>
    </location>
</feature>
<feature type="transmembrane region" description="Helical" evidence="6">
    <location>
        <begin position="196"/>
        <end position="215"/>
    </location>
</feature>
<gene>
    <name evidence="8" type="ORF">EV192_103535</name>
</gene>
<comment type="subcellular location">
    <subcellularLocation>
        <location evidence="1">Cell membrane</location>
        <topology evidence="1">Multi-pass membrane protein</topology>
    </subcellularLocation>
</comment>
<evidence type="ECO:0000256" key="5">
    <source>
        <dbReference type="ARBA" id="ARBA00023136"/>
    </source>
</evidence>
<feature type="transmembrane region" description="Helical" evidence="6">
    <location>
        <begin position="326"/>
        <end position="349"/>
    </location>
</feature>
<dbReference type="PANTHER" id="PTHR42718:SF9">
    <property type="entry name" value="MAJOR FACILITATOR SUPERFAMILY MULTIDRUG TRANSPORTER MFSC"/>
    <property type="match status" value="1"/>
</dbReference>
<protein>
    <submittedName>
        <fullName evidence="8">Sugar phosphate permease</fullName>
    </submittedName>
</protein>
<feature type="transmembrane region" description="Helical" evidence="6">
    <location>
        <begin position="127"/>
        <end position="148"/>
    </location>
</feature>
<evidence type="ECO:0000259" key="7">
    <source>
        <dbReference type="PROSITE" id="PS50850"/>
    </source>
</evidence>
<evidence type="ECO:0000313" key="9">
    <source>
        <dbReference type="Proteomes" id="UP000295680"/>
    </source>
</evidence>
<keyword evidence="3 6" id="KW-0812">Transmembrane</keyword>
<name>A0A4R2JLL3_9PSEU</name>
<organism evidence="8 9">
    <name type="scientific">Actinocrispum wychmicini</name>
    <dbReference type="NCBI Taxonomy" id="1213861"/>
    <lineage>
        <taxon>Bacteria</taxon>
        <taxon>Bacillati</taxon>
        <taxon>Actinomycetota</taxon>
        <taxon>Actinomycetes</taxon>
        <taxon>Pseudonocardiales</taxon>
        <taxon>Pseudonocardiaceae</taxon>
        <taxon>Actinocrispum</taxon>
    </lineage>
</organism>
<dbReference type="GO" id="GO:0005886">
    <property type="term" value="C:plasma membrane"/>
    <property type="evidence" value="ECO:0007669"/>
    <property type="project" value="UniProtKB-SubCell"/>
</dbReference>
<dbReference type="InterPro" id="IPR020846">
    <property type="entry name" value="MFS_dom"/>
</dbReference>
<dbReference type="PANTHER" id="PTHR42718">
    <property type="entry name" value="MAJOR FACILITATOR SUPERFAMILY MULTIDRUG TRANSPORTER MFSC"/>
    <property type="match status" value="1"/>
</dbReference>
<evidence type="ECO:0000256" key="3">
    <source>
        <dbReference type="ARBA" id="ARBA00022692"/>
    </source>
</evidence>
<dbReference type="RefSeq" id="WP_207926089.1">
    <property type="nucleotide sequence ID" value="NZ_SLWS01000003.1"/>
</dbReference>
<accession>A0A4R2JLL3</accession>
<dbReference type="Pfam" id="PF07690">
    <property type="entry name" value="MFS_1"/>
    <property type="match status" value="1"/>
</dbReference>
<feature type="transmembrane region" description="Helical" evidence="6">
    <location>
        <begin position="235"/>
        <end position="255"/>
    </location>
</feature>
<sequence>MSVALIVLCQSSQALVVGGIALFLPLIRGDLQLTYAQGGALAAASTFTYALMQVPVGVLADRVDTKRLFLVGLIGVNVLACAFAGIHSFGWLVVTQAVSGVFRSMAFAPGLILIGRQFSAAKQATAMGLYVAGGFSSSIVLNLVGPLLVGPWGWRGVFLLCAGVGVVTLVLYGLVGDGGEDARERRQPPLRELPGLLRRPVVWVTGVIQFVRLATTHGVTMWLPTFVVVQKGYSIQTAGFLVAMAAALTAPSNILGGYVADRTGRPLAVVGVSLSVVALSLVGLVLADSLPWLIAAVAVNAVVIQLYFGPLFAIPIQYLGRSVAGAISGFGNFCANLGGFTAVSVLGAVKDATGSFTVGFAMLAGLCLVGIGAVAVLRLLPAQAPESTPSR</sequence>
<dbReference type="PROSITE" id="PS50850">
    <property type="entry name" value="MFS"/>
    <property type="match status" value="1"/>
</dbReference>